<dbReference type="Pfam" id="PF02518">
    <property type="entry name" value="HATPase_c"/>
    <property type="match status" value="1"/>
</dbReference>
<sequence>MPFYSTKVNGSGIGLTLCRDIVEAHGGSINLRNQPEGLEVKLLLKLPS</sequence>
<dbReference type="InterPro" id="IPR003594">
    <property type="entry name" value="HATPase_dom"/>
</dbReference>
<accession>A0A9X2FXE5</accession>
<dbReference type="SUPFAM" id="SSF55874">
    <property type="entry name" value="ATPase domain of HSP90 chaperone/DNA topoisomerase II/histidine kinase"/>
    <property type="match status" value="1"/>
</dbReference>
<name>A0A9X2FXE5_9GAMM</name>
<keyword evidence="2" id="KW-0547">Nucleotide-binding</keyword>
<dbReference type="EMBL" id="JAMZDE010000006">
    <property type="protein sequence ID" value="MCP1339234.1"/>
    <property type="molecule type" value="Genomic_DNA"/>
</dbReference>
<dbReference type="RefSeq" id="WP_253619252.1">
    <property type="nucleotide sequence ID" value="NZ_JAMZDE010000006.1"/>
</dbReference>
<gene>
    <name evidence="2" type="ORF">NJR55_06465</name>
</gene>
<comment type="caution">
    <text evidence="2">The sequence shown here is derived from an EMBL/GenBank/DDBJ whole genome shotgun (WGS) entry which is preliminary data.</text>
</comment>
<keyword evidence="2" id="KW-0067">ATP-binding</keyword>
<evidence type="ECO:0000259" key="1">
    <source>
        <dbReference type="Pfam" id="PF02518"/>
    </source>
</evidence>
<dbReference type="Proteomes" id="UP001139474">
    <property type="component" value="Unassembled WGS sequence"/>
</dbReference>
<reference evidence="2" key="1">
    <citation type="submission" date="2022-06" db="EMBL/GenBank/DDBJ databases">
        <title>Idiomarina rhizosphaerae M1R2S28.</title>
        <authorList>
            <person name="Sun J.-Q."/>
            <person name="Li L.-F."/>
        </authorList>
    </citation>
    <scope>NUCLEOTIDE SEQUENCE</scope>
    <source>
        <strain evidence="2">M1R2S28</strain>
    </source>
</reference>
<organism evidence="2 3">
    <name type="scientific">Idiomarina rhizosphaerae</name>
    <dbReference type="NCBI Taxonomy" id="2961572"/>
    <lineage>
        <taxon>Bacteria</taxon>
        <taxon>Pseudomonadati</taxon>
        <taxon>Pseudomonadota</taxon>
        <taxon>Gammaproteobacteria</taxon>
        <taxon>Alteromonadales</taxon>
        <taxon>Idiomarinaceae</taxon>
        <taxon>Idiomarina</taxon>
    </lineage>
</organism>
<keyword evidence="3" id="KW-1185">Reference proteome</keyword>
<dbReference type="GO" id="GO:0005524">
    <property type="term" value="F:ATP binding"/>
    <property type="evidence" value="ECO:0007669"/>
    <property type="project" value="UniProtKB-KW"/>
</dbReference>
<dbReference type="Gene3D" id="3.30.565.10">
    <property type="entry name" value="Histidine kinase-like ATPase, C-terminal domain"/>
    <property type="match status" value="1"/>
</dbReference>
<proteinExistence type="predicted"/>
<protein>
    <submittedName>
        <fullName evidence="2">ATP-binding protein</fullName>
    </submittedName>
</protein>
<feature type="domain" description="Histidine kinase/HSP90-like ATPase" evidence="1">
    <location>
        <begin position="2"/>
        <end position="47"/>
    </location>
</feature>
<dbReference type="InterPro" id="IPR036890">
    <property type="entry name" value="HATPase_C_sf"/>
</dbReference>
<evidence type="ECO:0000313" key="2">
    <source>
        <dbReference type="EMBL" id="MCP1339234.1"/>
    </source>
</evidence>
<evidence type="ECO:0000313" key="3">
    <source>
        <dbReference type="Proteomes" id="UP001139474"/>
    </source>
</evidence>
<dbReference type="AlphaFoldDB" id="A0A9X2FXE5"/>